<dbReference type="Proteomes" id="UP000012015">
    <property type="component" value="Unassembled WGS sequence"/>
</dbReference>
<keyword evidence="1" id="KW-1133">Transmembrane helix</keyword>
<evidence type="ECO:0000313" key="3">
    <source>
        <dbReference type="Proteomes" id="UP000012015"/>
    </source>
</evidence>
<dbReference type="STRING" id="1276920.ADIAG_01487"/>
<dbReference type="PATRIC" id="fig|1276920.7.peg.1483"/>
<keyword evidence="3" id="KW-1185">Reference proteome</keyword>
<accession>M7MWP4</accession>
<comment type="caution">
    <text evidence="2">The sequence shown here is derived from an EMBL/GenBank/DDBJ whole genome shotgun (WGS) entry which is preliminary data.</text>
</comment>
<evidence type="ECO:0000313" key="2">
    <source>
        <dbReference type="EMBL" id="EMQ99491.1"/>
    </source>
</evidence>
<keyword evidence="1" id="KW-0472">Membrane</keyword>
<dbReference type="RefSeq" id="WP_007270679.1">
    <property type="nucleotide sequence ID" value="NZ_AOCK01000003.1"/>
</dbReference>
<reference evidence="2 3" key="1">
    <citation type="journal article" date="2013" name="Genome Announc.">
        <title>Draft Genome Sequence of Arthrobacter gangotriensis Strain Lz1yT, Isolated from a Penguin Rookery Soil Sample Collected in Antarctica, near the Indian Station Dakshin Gangotri.</title>
        <authorList>
            <person name="Shivaji S."/>
            <person name="Ara S."/>
            <person name="Bandi S."/>
            <person name="Singh A."/>
            <person name="Kumar Pinnaka A."/>
        </authorList>
    </citation>
    <scope>NUCLEOTIDE SEQUENCE [LARGE SCALE GENOMIC DNA]</scope>
    <source>
        <strain evidence="2 3">Lz1y</strain>
    </source>
</reference>
<organism evidence="2 3">
    <name type="scientific">Paeniglutamicibacter gangotriensis Lz1y</name>
    <dbReference type="NCBI Taxonomy" id="1276920"/>
    <lineage>
        <taxon>Bacteria</taxon>
        <taxon>Bacillati</taxon>
        <taxon>Actinomycetota</taxon>
        <taxon>Actinomycetes</taxon>
        <taxon>Micrococcales</taxon>
        <taxon>Micrococcaceae</taxon>
        <taxon>Paeniglutamicibacter</taxon>
    </lineage>
</organism>
<dbReference type="EMBL" id="AOCK01000003">
    <property type="protein sequence ID" value="EMQ99491.1"/>
    <property type="molecule type" value="Genomic_DNA"/>
</dbReference>
<dbReference type="AlphaFoldDB" id="M7MWP4"/>
<gene>
    <name evidence="2" type="ORF">ADIAG_01487</name>
</gene>
<evidence type="ECO:0008006" key="4">
    <source>
        <dbReference type="Google" id="ProtNLM"/>
    </source>
</evidence>
<sequence length="108" mass="12941">MTARSASATRRLRPPRPRWVIGLLVFAAALPAHAWETGRGPGWFILIPIFWIRVIGTFIFFSRRRYWRHRMQGDPTSAEGVLRERYTRWDIDETEYRKRLDVLRSNRK</sequence>
<evidence type="ECO:0000256" key="1">
    <source>
        <dbReference type="SAM" id="Phobius"/>
    </source>
</evidence>
<name>M7MWP4_9MICC</name>
<feature type="transmembrane region" description="Helical" evidence="1">
    <location>
        <begin position="44"/>
        <end position="61"/>
    </location>
</feature>
<keyword evidence="1" id="KW-0812">Transmembrane</keyword>
<proteinExistence type="predicted"/>
<protein>
    <recommendedName>
        <fullName evidence="4">SHOCT domain-containing protein</fullName>
    </recommendedName>
</protein>